<dbReference type="Gene3D" id="3.90.70.10">
    <property type="entry name" value="Cysteine proteinases"/>
    <property type="match status" value="1"/>
</dbReference>
<name>A0AAV7KJP9_9METZ</name>
<dbReference type="CDD" id="cd00201">
    <property type="entry name" value="WW"/>
    <property type="match status" value="1"/>
</dbReference>
<dbReference type="AlphaFoldDB" id="A0AAV7KJP9"/>
<dbReference type="Gene3D" id="2.20.70.10">
    <property type="match status" value="1"/>
</dbReference>
<reference evidence="8 9" key="1">
    <citation type="journal article" date="2023" name="BMC Biol.">
        <title>The compact genome of the sponge Oopsacas minuta (Hexactinellida) is lacking key metazoan core genes.</title>
        <authorList>
            <person name="Santini S."/>
            <person name="Schenkelaars Q."/>
            <person name="Jourda C."/>
            <person name="Duchesne M."/>
            <person name="Belahbib H."/>
            <person name="Rocher C."/>
            <person name="Selva M."/>
            <person name="Riesgo A."/>
            <person name="Vervoort M."/>
            <person name="Leys S.P."/>
            <person name="Kodjabachian L."/>
            <person name="Le Bivic A."/>
            <person name="Borchiellini C."/>
            <person name="Claverie J.M."/>
            <person name="Renard E."/>
        </authorList>
    </citation>
    <scope>NUCLEOTIDE SEQUENCE [LARGE SCALE GENOMIC DNA]</scope>
    <source>
        <strain evidence="8">SPO-2</strain>
    </source>
</reference>
<dbReference type="Gene3D" id="1.20.58.80">
    <property type="entry name" value="Phosphotransferase system, lactose/cellobiose-type IIA subunit"/>
    <property type="match status" value="1"/>
</dbReference>
<dbReference type="InterPro" id="IPR001394">
    <property type="entry name" value="Peptidase_C19_UCH"/>
</dbReference>
<dbReference type="Proteomes" id="UP001165289">
    <property type="component" value="Unassembled WGS sequence"/>
</dbReference>
<feature type="coiled-coil region" evidence="4">
    <location>
        <begin position="479"/>
        <end position="581"/>
    </location>
</feature>
<organism evidence="8 9">
    <name type="scientific">Oopsacas minuta</name>
    <dbReference type="NCBI Taxonomy" id="111878"/>
    <lineage>
        <taxon>Eukaryota</taxon>
        <taxon>Metazoa</taxon>
        <taxon>Porifera</taxon>
        <taxon>Hexactinellida</taxon>
        <taxon>Hexasterophora</taxon>
        <taxon>Lyssacinosida</taxon>
        <taxon>Leucopsacidae</taxon>
        <taxon>Oopsacas</taxon>
    </lineage>
</organism>
<dbReference type="Gene3D" id="3.40.250.10">
    <property type="entry name" value="Rhodanese-like domain"/>
    <property type="match status" value="1"/>
</dbReference>
<dbReference type="InterPro" id="IPR050185">
    <property type="entry name" value="Ub_carboxyl-term_hydrolase"/>
</dbReference>
<dbReference type="InterPro" id="IPR028889">
    <property type="entry name" value="USP"/>
</dbReference>
<dbReference type="InterPro" id="IPR001202">
    <property type="entry name" value="WW_dom"/>
</dbReference>
<evidence type="ECO:0000256" key="5">
    <source>
        <dbReference type="SAM" id="MobiDB-lite"/>
    </source>
</evidence>
<comment type="caution">
    <text evidence="8">The sequence shown here is derived from an EMBL/GenBank/DDBJ whole genome shotgun (WGS) entry which is preliminary data.</text>
</comment>
<protein>
    <recommendedName>
        <fullName evidence="3">ubiquitinyl hydrolase 1</fullName>
        <ecNumber evidence="3">3.4.19.12</ecNumber>
    </recommendedName>
</protein>
<evidence type="ECO:0000313" key="9">
    <source>
        <dbReference type="Proteomes" id="UP001165289"/>
    </source>
</evidence>
<dbReference type="EC" id="3.4.19.12" evidence="3"/>
<dbReference type="SUPFAM" id="SSF140856">
    <property type="entry name" value="USP8 N-terminal domain-like"/>
    <property type="match status" value="1"/>
</dbReference>
<comment type="similarity">
    <text evidence="2">Belongs to the peptidase C19 family.</text>
</comment>
<evidence type="ECO:0000259" key="6">
    <source>
        <dbReference type="PROSITE" id="PS50020"/>
    </source>
</evidence>
<keyword evidence="9" id="KW-1185">Reference proteome</keyword>
<dbReference type="EMBL" id="JAKMXF010000019">
    <property type="protein sequence ID" value="KAI6661213.1"/>
    <property type="molecule type" value="Genomic_DNA"/>
</dbReference>
<keyword evidence="8" id="KW-0378">Hydrolase</keyword>
<evidence type="ECO:0000256" key="3">
    <source>
        <dbReference type="ARBA" id="ARBA00012759"/>
    </source>
</evidence>
<evidence type="ECO:0000256" key="1">
    <source>
        <dbReference type="ARBA" id="ARBA00000707"/>
    </source>
</evidence>
<dbReference type="Pfam" id="PF00443">
    <property type="entry name" value="UCH"/>
    <property type="match status" value="1"/>
</dbReference>
<dbReference type="SUPFAM" id="SSF52821">
    <property type="entry name" value="Rhodanese/Cell cycle control phosphatase"/>
    <property type="match status" value="1"/>
</dbReference>
<dbReference type="SUPFAM" id="SSF51045">
    <property type="entry name" value="WW domain"/>
    <property type="match status" value="1"/>
</dbReference>
<dbReference type="InterPro" id="IPR015063">
    <property type="entry name" value="USP8_dimer"/>
</dbReference>
<dbReference type="CDD" id="cd02674">
    <property type="entry name" value="Peptidase_C19R"/>
    <property type="match status" value="1"/>
</dbReference>
<evidence type="ECO:0000313" key="8">
    <source>
        <dbReference type="EMBL" id="KAI6661213.1"/>
    </source>
</evidence>
<dbReference type="PROSITE" id="PS50020">
    <property type="entry name" value="WW_DOMAIN_2"/>
    <property type="match status" value="1"/>
</dbReference>
<dbReference type="PROSITE" id="PS50235">
    <property type="entry name" value="USP_3"/>
    <property type="match status" value="1"/>
</dbReference>
<dbReference type="PANTHER" id="PTHR21646:SF46">
    <property type="entry name" value="UBIQUITIN CARBOXYL-TERMINAL HYDROLASE"/>
    <property type="match status" value="1"/>
</dbReference>
<accession>A0AAV7KJP9</accession>
<feature type="domain" description="USP" evidence="7">
    <location>
        <begin position="776"/>
        <end position="1107"/>
    </location>
</feature>
<dbReference type="InterPro" id="IPR038765">
    <property type="entry name" value="Papain-like_cys_pep_sf"/>
</dbReference>
<dbReference type="SMART" id="SM00456">
    <property type="entry name" value="WW"/>
    <property type="match status" value="1"/>
</dbReference>
<sequence length="1115" mass="125680">MPTNSKKVLYLGNCVEDLHKLGEVDIPRDSDPEKHLKVAEKAFSKAEELWIEGDEEKSFVLFMRYINSVEKCKKTYNYSKSPSKFNQLISIEKFMTSIDRCEGLKVQLQKRYKEKKSSQENLSKPALTPKPAEVQEEVKGPFVTPSDAYSLLSAKPPLAVVIDCRSVKDRNQGIIIKLPVIFLPTDKPLLSTSLSYIKLELSRINMKLNSVLLVLMDADSQELTAGVDKPVLELRDTLYKFDTNNELKEAPRILDGGYESWKLHYPMFSDGSSSKLVDISTPNDEVIFPTIDSPTRKQCENIFTPEVSTNGDNSIDELANEIRDSLLPTQNVVESDLVPVNDTSPPTIPPKPSHLSANKIPPSTVQNILAPEPISSIVPEPNSSIVPDVTNHIPPSLDIPNPRVSIGPIPSPPSYETAVSLPRASVPPVPLPPPISRPPDPILAPIPVIPEPTVRIPPENQLTQESAITPQQLEANKVSEQMEIELQEKEMRLRALESELARKDLLEEKVRVLEQQSGAEARDIELQKRRMLEEIANEKQRADQELIAKQHQLIALEQQTKQQLRQEMESINIEKGNILQEKTKLDMEKRQVAEGKMQLEREKFEFERVKRLVLEQQKQAQQSQASNPSHHFTPEQTTVPQMQLNHGLPVGWRKLFDSPTGRFYYQDDTTKTTHWNPPTSWIVSQQPNIMQGKTKGALLSSFNQNDTIKHTPASGQTPVFDRSTKPTPKTPEIPSRATKNPALSNPYYPQILARIQSKSKSRAFDPSYGGMGQALTGLKNLGNTCFMNSIIQCLSAAYPLAEYFISLRFIQHVNPVNPLGMGGEIAEEFAFLVQALWRGNYKSIAPKDFKRVLSKFAPQFSGTQQHDSQEFLAFLLDGLHEDLNKVLRKEYILEQDNQGVPDVKASQISWENHLKRNDSIIVDLFQGQFRSTLTCLKCGFSSVTFEAFMYLSVPIPGSANVTLIDCVKQFTKVEKVSGSNSWFCARCKTHRESAKQLEIWRLPPVLLIHLKRFSYVGKWKQKLDTNVNFPLSGLNLAPMTLGPLKPTEYQLFAVSNHSGNLEGGHYTAYVRHASNKKFYTFDDSVVRDMSTSSVLTKNGYMLFYTSVDFTPKLKL</sequence>
<evidence type="ECO:0000256" key="2">
    <source>
        <dbReference type="ARBA" id="ARBA00009085"/>
    </source>
</evidence>
<dbReference type="PANTHER" id="PTHR21646">
    <property type="entry name" value="UBIQUITIN CARBOXYL-TERMINAL HYDROLASE"/>
    <property type="match status" value="1"/>
</dbReference>
<dbReference type="SUPFAM" id="SSF54001">
    <property type="entry name" value="Cysteine proteinases"/>
    <property type="match status" value="1"/>
</dbReference>
<evidence type="ECO:0000259" key="7">
    <source>
        <dbReference type="PROSITE" id="PS50235"/>
    </source>
</evidence>
<feature type="region of interest" description="Disordered" evidence="5">
    <location>
        <begin position="709"/>
        <end position="740"/>
    </location>
</feature>
<dbReference type="PROSITE" id="PS00972">
    <property type="entry name" value="USP_1"/>
    <property type="match status" value="1"/>
</dbReference>
<feature type="domain" description="WW" evidence="6">
    <location>
        <begin position="646"/>
        <end position="680"/>
    </location>
</feature>
<dbReference type="GO" id="GO:0016579">
    <property type="term" value="P:protein deubiquitination"/>
    <property type="evidence" value="ECO:0007669"/>
    <property type="project" value="InterPro"/>
</dbReference>
<proteinExistence type="inferred from homology"/>
<gene>
    <name evidence="8" type="ORF">LOD99_10141</name>
</gene>
<dbReference type="PROSITE" id="PS00973">
    <property type="entry name" value="USP_2"/>
    <property type="match status" value="1"/>
</dbReference>
<dbReference type="InterPro" id="IPR018200">
    <property type="entry name" value="USP_CS"/>
</dbReference>
<dbReference type="GO" id="GO:0004843">
    <property type="term" value="F:cysteine-type deubiquitinase activity"/>
    <property type="evidence" value="ECO:0007669"/>
    <property type="project" value="UniProtKB-EC"/>
</dbReference>
<dbReference type="InterPro" id="IPR036020">
    <property type="entry name" value="WW_dom_sf"/>
</dbReference>
<evidence type="ECO:0000256" key="4">
    <source>
        <dbReference type="SAM" id="Coils"/>
    </source>
</evidence>
<keyword evidence="4" id="KW-0175">Coiled coil</keyword>
<dbReference type="InterPro" id="IPR036873">
    <property type="entry name" value="Rhodanese-like_dom_sf"/>
</dbReference>
<dbReference type="Pfam" id="PF08969">
    <property type="entry name" value="USP8_dimer"/>
    <property type="match status" value="1"/>
</dbReference>
<comment type="catalytic activity">
    <reaction evidence="1">
        <text>Thiol-dependent hydrolysis of ester, thioester, amide, peptide and isopeptide bonds formed by the C-terminal Gly of ubiquitin (a 76-residue protein attached to proteins as an intracellular targeting signal).</text>
        <dbReference type="EC" id="3.4.19.12"/>
    </reaction>
</comment>